<keyword evidence="1" id="KW-0472">Membrane</keyword>
<keyword evidence="3" id="KW-1185">Reference proteome</keyword>
<comment type="caution">
    <text evidence="2">The sequence shown here is derived from an EMBL/GenBank/DDBJ whole genome shotgun (WGS) entry which is preliminary data.</text>
</comment>
<dbReference type="InterPro" id="IPR007404">
    <property type="entry name" value="YdjM-like"/>
</dbReference>
<dbReference type="Proteomes" id="UP000030428">
    <property type="component" value="Unassembled WGS sequence"/>
</dbReference>
<evidence type="ECO:0008006" key="4">
    <source>
        <dbReference type="Google" id="ProtNLM"/>
    </source>
</evidence>
<proteinExistence type="predicted"/>
<feature type="transmembrane region" description="Helical" evidence="1">
    <location>
        <begin position="141"/>
        <end position="160"/>
    </location>
</feature>
<evidence type="ECO:0000313" key="2">
    <source>
        <dbReference type="EMBL" id="TGO02198.1"/>
    </source>
</evidence>
<feature type="transmembrane region" description="Helical" evidence="1">
    <location>
        <begin position="7"/>
        <end position="24"/>
    </location>
</feature>
<gene>
    <name evidence="2" type="ORF">PN36_28825</name>
</gene>
<dbReference type="Pfam" id="PF04307">
    <property type="entry name" value="YdjM"/>
    <property type="match status" value="1"/>
</dbReference>
<organism evidence="2 3">
    <name type="scientific">Candidatus Thiomargarita nelsonii</name>
    <dbReference type="NCBI Taxonomy" id="1003181"/>
    <lineage>
        <taxon>Bacteria</taxon>
        <taxon>Pseudomonadati</taxon>
        <taxon>Pseudomonadota</taxon>
        <taxon>Gammaproteobacteria</taxon>
        <taxon>Thiotrichales</taxon>
        <taxon>Thiotrichaceae</taxon>
        <taxon>Thiomargarita</taxon>
    </lineage>
</organism>
<dbReference type="EMBL" id="JSZA02000192">
    <property type="protein sequence ID" value="TGO02198.1"/>
    <property type="molecule type" value="Genomic_DNA"/>
</dbReference>
<name>A0A4E0QMF3_9GAMM</name>
<keyword evidence="1" id="KW-1133">Transmembrane helix</keyword>
<feature type="transmembrane region" description="Helical" evidence="1">
    <location>
        <begin position="59"/>
        <end position="75"/>
    </location>
</feature>
<sequence length="218" mass="23868">MANFNTHLTVATSVSATLAIGLFLSDSASAANAAFLYWLLGTLGGILPDIDAPQSIPTRLLFTSLGILFASFLVITEFKQLSWLALGCLWIISYLTVRYGLSKLFNKLTVHRGNFHSILAALLFCFITTATSYHVLEIGELLAWFAGLFVMVGYIVHLLLDELYSVGNAKLSFGSALKIASFRHKISTVLFVLATLGVFLVTPSTEQLVKILSHHHIF</sequence>
<feature type="transmembrane region" description="Helical" evidence="1">
    <location>
        <begin position="81"/>
        <end position="101"/>
    </location>
</feature>
<reference evidence="2 3" key="1">
    <citation type="journal article" date="2016" name="Front. Microbiol.">
        <title>Single-Cell (Meta-)Genomics of a Dimorphic Candidatus Thiomargarita nelsonii Reveals Genomic Plasticity.</title>
        <authorList>
            <person name="Flood B.E."/>
            <person name="Fliss P."/>
            <person name="Jones D.S."/>
            <person name="Dick G.J."/>
            <person name="Jain S."/>
            <person name="Kaster A.K."/>
            <person name="Winkel M."/>
            <person name="Mussmann M."/>
            <person name="Bailey J."/>
        </authorList>
    </citation>
    <scope>NUCLEOTIDE SEQUENCE [LARGE SCALE GENOMIC DNA]</scope>
    <source>
        <strain evidence="2">Hydrate Ridge</strain>
    </source>
</reference>
<feature type="transmembrane region" description="Helical" evidence="1">
    <location>
        <begin position="30"/>
        <end position="47"/>
    </location>
</feature>
<feature type="transmembrane region" description="Helical" evidence="1">
    <location>
        <begin position="181"/>
        <end position="202"/>
    </location>
</feature>
<evidence type="ECO:0000256" key="1">
    <source>
        <dbReference type="SAM" id="Phobius"/>
    </source>
</evidence>
<accession>A0A4E0QMF3</accession>
<feature type="transmembrane region" description="Helical" evidence="1">
    <location>
        <begin position="113"/>
        <end position="135"/>
    </location>
</feature>
<protein>
    <recommendedName>
        <fullName evidence="4">Membrane-bound metal-dependent hydrolase</fullName>
    </recommendedName>
</protein>
<dbReference type="AlphaFoldDB" id="A0A4E0QMF3"/>
<evidence type="ECO:0000313" key="3">
    <source>
        <dbReference type="Proteomes" id="UP000030428"/>
    </source>
</evidence>
<keyword evidence="1" id="KW-0812">Transmembrane</keyword>